<sequence length="50" mass="5570">MQKITATLATDHPCCGGVIVREKKHSNETTITDMGWWKGMSLWGTPCTFT</sequence>
<dbReference type="Proteomes" id="UP001345219">
    <property type="component" value="Chromosome 13"/>
</dbReference>
<evidence type="ECO:0000313" key="1">
    <source>
        <dbReference type="EMBL" id="KAK4780285.1"/>
    </source>
</evidence>
<accession>A0AAN7L8G8</accession>
<proteinExistence type="predicted"/>
<reference evidence="1 2" key="1">
    <citation type="journal article" date="2023" name="Hortic Res">
        <title>Pangenome of water caltrop reveals structural variations and asymmetric subgenome divergence after allopolyploidization.</title>
        <authorList>
            <person name="Zhang X."/>
            <person name="Chen Y."/>
            <person name="Wang L."/>
            <person name="Yuan Y."/>
            <person name="Fang M."/>
            <person name="Shi L."/>
            <person name="Lu R."/>
            <person name="Comes H.P."/>
            <person name="Ma Y."/>
            <person name="Chen Y."/>
            <person name="Huang G."/>
            <person name="Zhou Y."/>
            <person name="Zheng Z."/>
            <person name="Qiu Y."/>
        </authorList>
    </citation>
    <scope>NUCLEOTIDE SEQUENCE [LARGE SCALE GENOMIC DNA]</scope>
    <source>
        <tissue evidence="1">Roots</tissue>
    </source>
</reference>
<keyword evidence="2" id="KW-1185">Reference proteome</keyword>
<organism evidence="1 2">
    <name type="scientific">Trapa incisa</name>
    <dbReference type="NCBI Taxonomy" id="236973"/>
    <lineage>
        <taxon>Eukaryota</taxon>
        <taxon>Viridiplantae</taxon>
        <taxon>Streptophyta</taxon>
        <taxon>Embryophyta</taxon>
        <taxon>Tracheophyta</taxon>
        <taxon>Spermatophyta</taxon>
        <taxon>Magnoliopsida</taxon>
        <taxon>eudicotyledons</taxon>
        <taxon>Gunneridae</taxon>
        <taxon>Pentapetalae</taxon>
        <taxon>rosids</taxon>
        <taxon>malvids</taxon>
        <taxon>Myrtales</taxon>
        <taxon>Lythraceae</taxon>
        <taxon>Trapa</taxon>
    </lineage>
</organism>
<dbReference type="AlphaFoldDB" id="A0AAN7L8G8"/>
<comment type="caution">
    <text evidence="1">The sequence shown here is derived from an EMBL/GenBank/DDBJ whole genome shotgun (WGS) entry which is preliminary data.</text>
</comment>
<dbReference type="EMBL" id="JAXIOK010000001">
    <property type="protein sequence ID" value="KAK4780285.1"/>
    <property type="molecule type" value="Genomic_DNA"/>
</dbReference>
<gene>
    <name evidence="1" type="ORF">SAY87_016391</name>
</gene>
<protein>
    <submittedName>
        <fullName evidence="1">Uncharacterized protein</fullName>
    </submittedName>
</protein>
<name>A0AAN7L8G8_9MYRT</name>
<evidence type="ECO:0000313" key="2">
    <source>
        <dbReference type="Proteomes" id="UP001345219"/>
    </source>
</evidence>